<dbReference type="Proteomes" id="UP001472677">
    <property type="component" value="Unassembled WGS sequence"/>
</dbReference>
<gene>
    <name evidence="1" type="ORF">V6N12_006898</name>
</gene>
<reference evidence="1 2" key="1">
    <citation type="journal article" date="2024" name="G3 (Bethesda)">
        <title>Genome assembly of Hibiscus sabdariffa L. provides insights into metabolisms of medicinal natural products.</title>
        <authorList>
            <person name="Kim T."/>
        </authorList>
    </citation>
    <scope>NUCLEOTIDE SEQUENCE [LARGE SCALE GENOMIC DNA]</scope>
    <source>
        <strain evidence="1">TK-2024</strain>
        <tissue evidence="1">Old leaves</tissue>
    </source>
</reference>
<dbReference type="EMBL" id="JBBPBM010000009">
    <property type="protein sequence ID" value="KAK8568344.1"/>
    <property type="molecule type" value="Genomic_DNA"/>
</dbReference>
<evidence type="ECO:0000313" key="1">
    <source>
        <dbReference type="EMBL" id="KAK8568344.1"/>
    </source>
</evidence>
<protein>
    <submittedName>
        <fullName evidence="1">Uncharacterized protein</fullName>
    </submittedName>
</protein>
<sequence>MRHNYISALRREDDSWATTPTELKSIALNFYRDLFTSDGNITTDYPTRGRFPHVNSVSLEHLGDPVSDIENGMVYGTNGIGTWSVLAKVKGWYVEQAAGLLQLDGRTPSTAANGPSVRHGLTHWCPPPEGWFLGYGVR</sequence>
<evidence type="ECO:0000313" key="2">
    <source>
        <dbReference type="Proteomes" id="UP001472677"/>
    </source>
</evidence>
<accession>A0ABR2F060</accession>
<comment type="caution">
    <text evidence="1">The sequence shown here is derived from an EMBL/GenBank/DDBJ whole genome shotgun (WGS) entry which is preliminary data.</text>
</comment>
<organism evidence="1 2">
    <name type="scientific">Hibiscus sabdariffa</name>
    <name type="common">roselle</name>
    <dbReference type="NCBI Taxonomy" id="183260"/>
    <lineage>
        <taxon>Eukaryota</taxon>
        <taxon>Viridiplantae</taxon>
        <taxon>Streptophyta</taxon>
        <taxon>Embryophyta</taxon>
        <taxon>Tracheophyta</taxon>
        <taxon>Spermatophyta</taxon>
        <taxon>Magnoliopsida</taxon>
        <taxon>eudicotyledons</taxon>
        <taxon>Gunneridae</taxon>
        <taxon>Pentapetalae</taxon>
        <taxon>rosids</taxon>
        <taxon>malvids</taxon>
        <taxon>Malvales</taxon>
        <taxon>Malvaceae</taxon>
        <taxon>Malvoideae</taxon>
        <taxon>Hibiscus</taxon>
    </lineage>
</organism>
<keyword evidence="2" id="KW-1185">Reference proteome</keyword>
<proteinExistence type="predicted"/>
<name>A0ABR2F060_9ROSI</name>